<feature type="transmembrane region" description="Helical" evidence="7">
    <location>
        <begin position="31"/>
        <end position="51"/>
    </location>
</feature>
<dbReference type="InterPro" id="IPR058130">
    <property type="entry name" value="PEA_transf_C"/>
</dbReference>
<evidence type="ECO:0000259" key="8">
    <source>
        <dbReference type="Pfam" id="PF00884"/>
    </source>
</evidence>
<dbReference type="PANTHER" id="PTHR30443">
    <property type="entry name" value="INNER MEMBRANE PROTEIN"/>
    <property type="match status" value="1"/>
</dbReference>
<feature type="transmembrane region" description="Helical" evidence="7">
    <location>
        <begin position="134"/>
        <end position="153"/>
    </location>
</feature>
<gene>
    <name evidence="9" type="ORF">DES31_0166</name>
</gene>
<evidence type="ECO:0000256" key="3">
    <source>
        <dbReference type="ARBA" id="ARBA00022679"/>
    </source>
</evidence>
<feature type="transmembrane region" description="Helical" evidence="7">
    <location>
        <begin position="58"/>
        <end position="77"/>
    </location>
</feature>
<comment type="subcellular location">
    <subcellularLocation>
        <location evidence="1">Cell membrane</location>
        <topology evidence="1">Multi-pass membrane protein</topology>
    </subcellularLocation>
</comment>
<keyword evidence="3 9" id="KW-0808">Transferase</keyword>
<protein>
    <submittedName>
        <fullName evidence="9">Glucan phosphoethanolaminetransferase (Alkaline phosphatase superfamily)</fullName>
    </submittedName>
</protein>
<comment type="caution">
    <text evidence="9">The sequence shown here is derived from an EMBL/GenBank/DDBJ whole genome shotgun (WGS) entry which is preliminary data.</text>
</comment>
<dbReference type="Pfam" id="PF00884">
    <property type="entry name" value="Sulfatase"/>
    <property type="match status" value="1"/>
</dbReference>
<dbReference type="EMBL" id="RBJC01000004">
    <property type="protein sequence ID" value="RKR76858.1"/>
    <property type="molecule type" value="Genomic_DNA"/>
</dbReference>
<reference evidence="9 10" key="1">
    <citation type="submission" date="2018-10" db="EMBL/GenBank/DDBJ databases">
        <title>Genomic Encyclopedia of Type Strains, Phase IV (KMG-IV): sequencing the most valuable type-strain genomes for metagenomic binning, comparative biology and taxonomic classification.</title>
        <authorList>
            <person name="Goeker M."/>
        </authorList>
    </citation>
    <scope>NUCLEOTIDE SEQUENCE [LARGE SCALE GENOMIC DNA]</scope>
    <source>
        <strain evidence="9 10">DSM 23800</strain>
    </source>
</reference>
<evidence type="ECO:0000313" key="10">
    <source>
        <dbReference type="Proteomes" id="UP000280099"/>
    </source>
</evidence>
<dbReference type="GO" id="GO:0009244">
    <property type="term" value="P:lipopolysaccharide core region biosynthetic process"/>
    <property type="evidence" value="ECO:0007669"/>
    <property type="project" value="TreeGrafter"/>
</dbReference>
<evidence type="ECO:0000313" key="9">
    <source>
        <dbReference type="EMBL" id="RKR76858.1"/>
    </source>
</evidence>
<keyword evidence="4 7" id="KW-0812">Transmembrane</keyword>
<dbReference type="GO" id="GO:0016776">
    <property type="term" value="F:phosphotransferase activity, phosphate group as acceptor"/>
    <property type="evidence" value="ECO:0007669"/>
    <property type="project" value="TreeGrafter"/>
</dbReference>
<accession>A0A420XI82</accession>
<dbReference type="GO" id="GO:0005886">
    <property type="term" value="C:plasma membrane"/>
    <property type="evidence" value="ECO:0007669"/>
    <property type="project" value="UniProtKB-SubCell"/>
</dbReference>
<evidence type="ECO:0000256" key="7">
    <source>
        <dbReference type="SAM" id="Phobius"/>
    </source>
</evidence>
<name>A0A420XI82_9PAST</name>
<organism evidence="9 10">
    <name type="scientific">Otariodibacter oris</name>
    <dbReference type="NCBI Taxonomy" id="1032623"/>
    <lineage>
        <taxon>Bacteria</taxon>
        <taxon>Pseudomonadati</taxon>
        <taxon>Pseudomonadota</taxon>
        <taxon>Gammaproteobacteria</taxon>
        <taxon>Pasteurellales</taxon>
        <taxon>Pasteurellaceae</taxon>
        <taxon>Otariodibacter</taxon>
    </lineage>
</organism>
<dbReference type="InterPro" id="IPR000917">
    <property type="entry name" value="Sulfatase_N"/>
</dbReference>
<dbReference type="Gene3D" id="3.40.720.10">
    <property type="entry name" value="Alkaline Phosphatase, subunit A"/>
    <property type="match status" value="1"/>
</dbReference>
<feature type="domain" description="Sulfatase N-terminal" evidence="8">
    <location>
        <begin position="211"/>
        <end position="476"/>
    </location>
</feature>
<evidence type="ECO:0000256" key="5">
    <source>
        <dbReference type="ARBA" id="ARBA00022989"/>
    </source>
</evidence>
<dbReference type="PANTHER" id="PTHR30443:SF0">
    <property type="entry name" value="PHOSPHOETHANOLAMINE TRANSFERASE EPTA"/>
    <property type="match status" value="1"/>
</dbReference>
<keyword evidence="6 7" id="KW-0472">Membrane</keyword>
<evidence type="ECO:0000256" key="4">
    <source>
        <dbReference type="ARBA" id="ARBA00022692"/>
    </source>
</evidence>
<dbReference type="InterPro" id="IPR040423">
    <property type="entry name" value="PEA_transferase"/>
</dbReference>
<keyword evidence="2" id="KW-1003">Cell membrane</keyword>
<dbReference type="Proteomes" id="UP000280099">
    <property type="component" value="Unassembled WGS sequence"/>
</dbReference>
<dbReference type="AlphaFoldDB" id="A0A420XI82"/>
<evidence type="ECO:0000256" key="2">
    <source>
        <dbReference type="ARBA" id="ARBA00022475"/>
    </source>
</evidence>
<evidence type="ECO:0000256" key="6">
    <source>
        <dbReference type="ARBA" id="ARBA00023136"/>
    </source>
</evidence>
<dbReference type="SUPFAM" id="SSF53649">
    <property type="entry name" value="Alkaline phosphatase-like"/>
    <property type="match status" value="1"/>
</dbReference>
<feature type="transmembrane region" description="Helical" evidence="7">
    <location>
        <begin position="5"/>
        <end position="25"/>
    </location>
</feature>
<dbReference type="CDD" id="cd16017">
    <property type="entry name" value="LptA"/>
    <property type="match status" value="1"/>
</dbReference>
<dbReference type="InterPro" id="IPR017850">
    <property type="entry name" value="Alkaline_phosphatase_core_sf"/>
</dbReference>
<evidence type="ECO:0000256" key="1">
    <source>
        <dbReference type="ARBA" id="ARBA00004651"/>
    </source>
</evidence>
<keyword evidence="10" id="KW-1185">Reference proteome</keyword>
<feature type="transmembrane region" description="Helical" evidence="7">
    <location>
        <begin position="97"/>
        <end position="127"/>
    </location>
</feature>
<dbReference type="RefSeq" id="WP_121121034.1">
    <property type="nucleotide sequence ID" value="NZ_CP016604.1"/>
</dbReference>
<proteinExistence type="predicted"/>
<dbReference type="OrthoDB" id="9786870at2"/>
<sequence>MKRNILILSLYSIILLSSEILYRYFFEITPLYRIGESFIIIFVLLSFYYFSKYKITQFFIVVFFISSTIFNNIHYEIYQNWINGTNYFLLIKEFSEVIQAGLSMIGKISGGVIWGFFDVIVFISIIYFRKQKHIVADSLFFISLIYIFARSFYTNQEFGITSNPGYSRIKSNYFSVGFFVGRVLPYNIFNLSNVTIYTRESPIVEREPTFKNIILIMGESASANNFSVFGYQRHTSPFLDKMKSEYSNVLIKKTYSSGLYTAVSLPALFNAIPRPNGLEQIVSGRTNIFKLAQAQKYKTYFYSSQPEKEMMIISIIGKTWIDDLRFPSNQGYKISEGMNDHNLLPLFEKIDLEQGNNFIVLHQRGSHTPYANYLTDEEKVFKEDTIVDKYDSTIYNTDLLIKKVFNYLENRKKDDWLLIYTSDHGQYVTNKTYNQGTVKEENYLVPIFIFTPNENSQENIYNKFSSCKRMFHQQLSTFIINSMGYDMPISDCHSGIINSKILTGDSGFLSIEDRSEPKFIFPKR</sequence>
<keyword evidence="5 7" id="KW-1133">Transmembrane helix</keyword>